<dbReference type="Proteomes" id="UP000827721">
    <property type="component" value="Unassembled WGS sequence"/>
</dbReference>
<dbReference type="InterPro" id="IPR007080">
    <property type="entry name" value="RNA_pol_Rpb1_1"/>
</dbReference>
<dbReference type="Pfam" id="PF04997">
    <property type="entry name" value="RNA_pol_Rpb1_1"/>
    <property type="match status" value="1"/>
</dbReference>
<evidence type="ECO:0000256" key="6">
    <source>
        <dbReference type="ARBA" id="ARBA00022833"/>
    </source>
</evidence>
<keyword evidence="2 10" id="KW-0240">DNA-directed RNA polymerase</keyword>
<comment type="subcellular location">
    <subcellularLocation>
        <location evidence="1">Nucleus</location>
    </subcellularLocation>
</comment>
<dbReference type="Gene3D" id="1.10.274.100">
    <property type="entry name" value="RNA polymerase Rpb1, domain 3"/>
    <property type="match status" value="1"/>
</dbReference>
<evidence type="ECO:0000256" key="10">
    <source>
        <dbReference type="RuleBase" id="RU004279"/>
    </source>
</evidence>
<dbReference type="InterPro" id="IPR015700">
    <property type="entry name" value="RPC1"/>
</dbReference>
<dbReference type="SMART" id="SM00663">
    <property type="entry name" value="RPOLA_N"/>
    <property type="match status" value="1"/>
</dbReference>
<evidence type="ECO:0000256" key="3">
    <source>
        <dbReference type="ARBA" id="ARBA00022679"/>
    </source>
</evidence>
<comment type="catalytic activity">
    <reaction evidence="9 10">
        <text>RNA(n) + a ribonucleoside 5'-triphosphate = RNA(n+1) + diphosphate</text>
        <dbReference type="Rhea" id="RHEA:21248"/>
        <dbReference type="Rhea" id="RHEA-COMP:14527"/>
        <dbReference type="Rhea" id="RHEA-COMP:17342"/>
        <dbReference type="ChEBI" id="CHEBI:33019"/>
        <dbReference type="ChEBI" id="CHEBI:61557"/>
        <dbReference type="ChEBI" id="CHEBI:140395"/>
        <dbReference type="EC" id="2.7.7.6"/>
    </reaction>
</comment>
<dbReference type="EMBL" id="JAFEMO010000002">
    <property type="protein sequence ID" value="KAH7575191.1"/>
    <property type="molecule type" value="Genomic_DNA"/>
</dbReference>
<evidence type="ECO:0000259" key="11">
    <source>
        <dbReference type="SMART" id="SM00663"/>
    </source>
</evidence>
<evidence type="ECO:0000313" key="12">
    <source>
        <dbReference type="EMBL" id="KAH7575191.1"/>
    </source>
</evidence>
<feature type="domain" description="RNA polymerase N-terminal" evidence="11">
    <location>
        <begin position="162"/>
        <end position="432"/>
    </location>
</feature>
<keyword evidence="13" id="KW-1185">Reference proteome</keyword>
<keyword evidence="6" id="KW-0862">Zinc</keyword>
<evidence type="ECO:0000256" key="9">
    <source>
        <dbReference type="ARBA" id="ARBA00048552"/>
    </source>
</evidence>
<keyword evidence="5" id="KW-0479">Metal-binding</keyword>
<evidence type="ECO:0000256" key="8">
    <source>
        <dbReference type="ARBA" id="ARBA00023242"/>
    </source>
</evidence>
<dbReference type="InterPro" id="IPR042102">
    <property type="entry name" value="RNA_pol_Rpb1_3_sf"/>
</dbReference>
<reference evidence="12 13" key="1">
    <citation type="submission" date="2021-02" db="EMBL/GenBank/DDBJ databases">
        <title>Plant Genome Project.</title>
        <authorList>
            <person name="Zhang R.-G."/>
        </authorList>
    </citation>
    <scope>NUCLEOTIDE SEQUENCE [LARGE SCALE GENOMIC DNA]</scope>
    <source>
        <tissue evidence="12">Leaves</tissue>
    </source>
</reference>
<evidence type="ECO:0000256" key="7">
    <source>
        <dbReference type="ARBA" id="ARBA00023163"/>
    </source>
</evidence>
<comment type="caution">
    <text evidence="12">The sequence shown here is derived from an EMBL/GenBank/DDBJ whole genome shotgun (WGS) entry which is preliminary data.</text>
</comment>
<dbReference type="EC" id="2.7.7.6" evidence="10"/>
<dbReference type="PANTHER" id="PTHR48446:SF1">
    <property type="entry name" value="DNA-DIRECTED RNA POLYMERASE SUBUNIT BETA' N-TERMINAL SECTION"/>
    <property type="match status" value="1"/>
</dbReference>
<dbReference type="InterPro" id="IPR007066">
    <property type="entry name" value="RNA_pol_Rpb1_3"/>
</dbReference>
<protein>
    <recommendedName>
        <fullName evidence="10">DNA-directed RNA polymerase subunit</fullName>
        <ecNumber evidence="10">2.7.7.6</ecNumber>
    </recommendedName>
</protein>
<dbReference type="PANTHER" id="PTHR48446">
    <property type="entry name" value="DNA-DIRECTED RNA POLYMERASE SUBUNIT BETA' N-TERMINAL SECTION"/>
    <property type="match status" value="1"/>
</dbReference>
<comment type="function">
    <text evidence="10">DNA-dependent RNA polymerase catalyzes the transcription of DNA into RNA using the four ribonucleoside triphosphates as substrates.</text>
</comment>
<dbReference type="Pfam" id="PF00623">
    <property type="entry name" value="RNA_pol_Rpb1_2"/>
    <property type="match status" value="2"/>
</dbReference>
<dbReference type="Gene3D" id="2.40.40.20">
    <property type="match status" value="1"/>
</dbReference>
<keyword evidence="3 10" id="KW-0808">Transferase</keyword>
<evidence type="ECO:0000256" key="4">
    <source>
        <dbReference type="ARBA" id="ARBA00022695"/>
    </source>
</evidence>
<keyword evidence="7 10" id="KW-0804">Transcription</keyword>
<sequence>MPWRFRRLSSHYGYLNLAAPVYDVGYMSTILDVLKCICKSCSRILLDEKISKEFLKKMRNPNMEGLRKSELMKSIFGNSYGDMYFLSGMVKKAVSVLGIIHDRAKVTDGSLEEFKSAIYHTKESKASINVATYMLNPIKVLHLFKMMIDEDCEMLYLSDRPEKLIITNIAVPPVIMDGSRSNENDITERMKNIIQVNASLRQELLEAMLPSNIQLDFEDDKQCYLFIALAAWDTLQFEVAQYINSDVRGIPFAMQASKPLSGFVQRLKGKQGRFRCNLNGKRVEYTGRTVISPDPNLKITEVAIPIRMAQILTSPERVSDHNLEKLKQCVRNGLDKYPGARMVRYPDGTARQDSQLARIMPWRTLRFNESVCNPYNADFDGDEMNMHVPQTEETRTKALMLMGVQSNLCTPKNGEILVAPTQDFLTSSFIITRKDTFYDRAAFSLICCYMGDGMDLINLPTLAILKCVELVDEGFVKVLEQLVCHADLKISISCYMLYNYTAFDLDLKLWPIELWTGKQIFSVLLRPRASMRVYLNLTVKEKTYSNKLIRTEGDEEIRIETMCPNDGFVYIRNSELIYGQLGKATLGEFAPLFSNLVQV</sequence>
<evidence type="ECO:0000256" key="5">
    <source>
        <dbReference type="ARBA" id="ARBA00022723"/>
    </source>
</evidence>
<comment type="similarity">
    <text evidence="10">Belongs to the RNA polymerase beta' chain family.</text>
</comment>
<evidence type="ECO:0000256" key="2">
    <source>
        <dbReference type="ARBA" id="ARBA00022478"/>
    </source>
</evidence>
<proteinExistence type="inferred from homology"/>
<keyword evidence="8" id="KW-0539">Nucleus</keyword>
<evidence type="ECO:0000313" key="13">
    <source>
        <dbReference type="Proteomes" id="UP000827721"/>
    </source>
</evidence>
<dbReference type="InterPro" id="IPR000722">
    <property type="entry name" value="RNA_pol_asu"/>
</dbReference>
<dbReference type="InterPro" id="IPR006592">
    <property type="entry name" value="RNA_pol_N"/>
</dbReference>
<keyword evidence="4 10" id="KW-0548">Nucleotidyltransferase</keyword>
<gene>
    <name evidence="12" type="ORF">JRO89_XS02G0060500</name>
</gene>
<dbReference type="SUPFAM" id="SSF64484">
    <property type="entry name" value="beta and beta-prime subunits of DNA dependent RNA-polymerase"/>
    <property type="match status" value="1"/>
</dbReference>
<accession>A0ABQ8IET6</accession>
<organism evidence="12 13">
    <name type="scientific">Xanthoceras sorbifolium</name>
    <dbReference type="NCBI Taxonomy" id="99658"/>
    <lineage>
        <taxon>Eukaryota</taxon>
        <taxon>Viridiplantae</taxon>
        <taxon>Streptophyta</taxon>
        <taxon>Embryophyta</taxon>
        <taxon>Tracheophyta</taxon>
        <taxon>Spermatophyta</taxon>
        <taxon>Magnoliopsida</taxon>
        <taxon>eudicotyledons</taxon>
        <taxon>Gunneridae</taxon>
        <taxon>Pentapetalae</taxon>
        <taxon>rosids</taxon>
        <taxon>malvids</taxon>
        <taxon>Sapindales</taxon>
        <taxon>Sapindaceae</taxon>
        <taxon>Xanthoceroideae</taxon>
        <taxon>Xanthoceras</taxon>
    </lineage>
</organism>
<dbReference type="Pfam" id="PF04983">
    <property type="entry name" value="RNA_pol_Rpb1_3"/>
    <property type="match status" value="1"/>
</dbReference>
<evidence type="ECO:0000256" key="1">
    <source>
        <dbReference type="ARBA" id="ARBA00004123"/>
    </source>
</evidence>
<name>A0ABQ8IET6_9ROSI</name>